<proteinExistence type="predicted"/>
<keyword evidence="2" id="KW-0812">Transmembrane</keyword>
<evidence type="ECO:0000256" key="2">
    <source>
        <dbReference type="SAM" id="Phobius"/>
    </source>
</evidence>
<feature type="region of interest" description="Disordered" evidence="1">
    <location>
        <begin position="1"/>
        <end position="23"/>
    </location>
</feature>
<organism evidence="3">
    <name type="scientific">viral metagenome</name>
    <dbReference type="NCBI Taxonomy" id="1070528"/>
    <lineage>
        <taxon>unclassified sequences</taxon>
        <taxon>metagenomes</taxon>
        <taxon>organismal metagenomes</taxon>
    </lineage>
</organism>
<dbReference type="EMBL" id="MN739503">
    <property type="protein sequence ID" value="QHT08906.1"/>
    <property type="molecule type" value="Genomic_DNA"/>
</dbReference>
<keyword evidence="2" id="KW-0472">Membrane</keyword>
<feature type="transmembrane region" description="Helical" evidence="2">
    <location>
        <begin position="193"/>
        <end position="212"/>
    </location>
</feature>
<name>A0A6C0CVN9_9ZZZZ</name>
<evidence type="ECO:0000256" key="1">
    <source>
        <dbReference type="SAM" id="MobiDB-lite"/>
    </source>
</evidence>
<reference evidence="3" key="1">
    <citation type="journal article" date="2020" name="Nature">
        <title>Giant virus diversity and host interactions through global metagenomics.</title>
        <authorList>
            <person name="Schulz F."/>
            <person name="Roux S."/>
            <person name="Paez-Espino D."/>
            <person name="Jungbluth S."/>
            <person name="Walsh D.A."/>
            <person name="Denef V.J."/>
            <person name="McMahon K.D."/>
            <person name="Konstantinidis K.T."/>
            <person name="Eloe-Fadrosh E.A."/>
            <person name="Kyrpides N.C."/>
            <person name="Woyke T."/>
        </authorList>
    </citation>
    <scope>NUCLEOTIDE SEQUENCE</scope>
    <source>
        <strain evidence="3">GVMAG-M-3300023109-53</strain>
    </source>
</reference>
<keyword evidence="2" id="KW-1133">Transmembrane helix</keyword>
<evidence type="ECO:0000313" key="3">
    <source>
        <dbReference type="EMBL" id="QHT08906.1"/>
    </source>
</evidence>
<feature type="transmembrane region" description="Helical" evidence="2">
    <location>
        <begin position="143"/>
        <end position="166"/>
    </location>
</feature>
<dbReference type="AlphaFoldDB" id="A0A6C0CVN9"/>
<feature type="transmembrane region" description="Helical" evidence="2">
    <location>
        <begin position="110"/>
        <end position="131"/>
    </location>
</feature>
<accession>A0A6C0CVN9</accession>
<sequence>MTNKKIQKGGQPPLAITNGPTQSNQNEKQFVPVKRIPYDIQIFSFLCILGIIFRMIFARSTKDYATATIWGYSFSLLALMGLIISSFAISNKNQYSQGVIGFFKTMISNSLPIIFTLVIISLIVLQNISFYNQINSGKVADEYYSFSGVSAFLILVQVALVINFLLDKLKQYTGDKGNKGDIMAALASELNSVILILSVTNVAFIGMLQVILKYFSTDG</sequence>
<feature type="transmembrane region" description="Helical" evidence="2">
    <location>
        <begin position="38"/>
        <end position="57"/>
    </location>
</feature>
<feature type="transmembrane region" description="Helical" evidence="2">
    <location>
        <begin position="69"/>
        <end position="89"/>
    </location>
</feature>
<protein>
    <submittedName>
        <fullName evidence="3">Uncharacterized protein</fullName>
    </submittedName>
</protein>